<evidence type="ECO:0000313" key="2">
    <source>
        <dbReference type="Proteomes" id="UP000481454"/>
    </source>
</evidence>
<organism evidence="1 2">
    <name type="scientific">Clostridium perfringens</name>
    <dbReference type="NCBI Taxonomy" id="1502"/>
    <lineage>
        <taxon>Bacteria</taxon>
        <taxon>Bacillati</taxon>
        <taxon>Bacillota</taxon>
        <taxon>Clostridia</taxon>
        <taxon>Eubacteriales</taxon>
        <taxon>Clostridiaceae</taxon>
        <taxon>Clostridium</taxon>
    </lineage>
</organism>
<evidence type="ECO:0000313" key="1">
    <source>
        <dbReference type="EMBL" id="NGU31184.1"/>
    </source>
</evidence>
<dbReference type="SUPFAM" id="SSF57783">
    <property type="entry name" value="Zinc beta-ribbon"/>
    <property type="match status" value="1"/>
</dbReference>
<dbReference type="EMBL" id="JAALLZ010000006">
    <property type="protein sequence ID" value="NGU31184.1"/>
    <property type="molecule type" value="Genomic_DNA"/>
</dbReference>
<sequence>MDRDELLKEITTEDVKKIMKDLGSNEPIPDKQGNLRFQTICHCGEKHKLWFYPDTKSFMCYTNCGSMSLYDLISQVKCCEFSEAFKYVADIKGIDLHKKRSIGLKIHTDNTDLEILKKHTFHNTKKEIKQLPSFNENVLSIFDNYYPDEWEKEGIHEDIADYFDIKFYFNQFKCIIPHRDIYGSLVGIRGRNFFQREIEQGKKYIPVTIQGLTYRYPTAMNLYGIYQNQNNIRKTRKVILFESEKSVLKYGSIYGQNNNISLATMSMNFTLQQRDLILYLGIDEVILAWDKQYRLEYLKPEYKDTKEYKEFVQYIKKIKKVVSLLINYCNVSVIFCWDDRIDYKDAPIDKGQDIFEELLNERFLIESTDELEEEILDAI</sequence>
<evidence type="ECO:0008006" key="3">
    <source>
        <dbReference type="Google" id="ProtNLM"/>
    </source>
</evidence>
<reference evidence="1 2" key="1">
    <citation type="submission" date="2020-02" db="EMBL/GenBank/DDBJ databases">
        <title>Genomic Insights into the Phylogeny and Genetic Plasticity of the Human and Animal Enteric Pathogen Clostridium perfringens.</title>
        <authorList>
            <person name="Feng Y."/>
            <person name="Hu Y."/>
        </authorList>
    </citation>
    <scope>NUCLEOTIDE SEQUENCE [LARGE SCALE GENOMIC DNA]</scope>
    <source>
        <strain evidence="1 2">CP-40</strain>
    </source>
</reference>
<dbReference type="GO" id="GO:0008270">
    <property type="term" value="F:zinc ion binding"/>
    <property type="evidence" value="ECO:0007669"/>
    <property type="project" value="InterPro"/>
</dbReference>
<dbReference type="SUPFAM" id="SSF56731">
    <property type="entry name" value="DNA primase core"/>
    <property type="match status" value="1"/>
</dbReference>
<comment type="caution">
    <text evidence="1">The sequence shown here is derived from an EMBL/GenBank/DDBJ whole genome shotgun (WGS) entry which is preliminary data.</text>
</comment>
<accession>A0AAP6WP87</accession>
<dbReference type="AlphaFoldDB" id="A0AAP6WP87"/>
<gene>
    <name evidence="1" type="ORF">G6Z34_13925</name>
</gene>
<protein>
    <recommendedName>
        <fullName evidence="3">DNA primase</fullName>
    </recommendedName>
</protein>
<proteinExistence type="predicted"/>
<dbReference type="RefSeq" id="WP_164801138.1">
    <property type="nucleotide sequence ID" value="NZ_JAALLZ010000006.1"/>
</dbReference>
<dbReference type="GO" id="GO:0006260">
    <property type="term" value="P:DNA replication"/>
    <property type="evidence" value="ECO:0007669"/>
    <property type="project" value="InterPro"/>
</dbReference>
<name>A0AAP6WP87_CLOPF</name>
<dbReference type="GO" id="GO:0003677">
    <property type="term" value="F:DNA binding"/>
    <property type="evidence" value="ECO:0007669"/>
    <property type="project" value="InterPro"/>
</dbReference>
<dbReference type="Gene3D" id="3.90.580.10">
    <property type="entry name" value="Zinc finger, CHC2-type domain"/>
    <property type="match status" value="1"/>
</dbReference>
<dbReference type="Gene3D" id="3.40.1360.10">
    <property type="match status" value="1"/>
</dbReference>
<dbReference type="Proteomes" id="UP000481454">
    <property type="component" value="Unassembled WGS sequence"/>
</dbReference>
<dbReference type="InterPro" id="IPR036977">
    <property type="entry name" value="DNA_primase_Znf_CHC2"/>
</dbReference>